<keyword evidence="3" id="KW-1185">Reference proteome</keyword>
<dbReference type="GO" id="GO:0000070">
    <property type="term" value="P:mitotic sister chromatid segregation"/>
    <property type="evidence" value="ECO:0007669"/>
    <property type="project" value="TreeGrafter"/>
</dbReference>
<dbReference type="PANTHER" id="PTHR16199:SF4">
    <property type="entry name" value="CONDENSIN-2 COMPLEX SUBUNIT G2"/>
    <property type="match status" value="1"/>
</dbReference>
<proteinExistence type="predicted"/>
<reference evidence="2" key="1">
    <citation type="submission" date="2022-08" db="EMBL/GenBank/DDBJ databases">
        <authorList>
            <person name="Gutierrez-Valencia J."/>
        </authorList>
    </citation>
    <scope>NUCLEOTIDE SEQUENCE</scope>
</reference>
<feature type="compositionally biased region" description="Polar residues" evidence="1">
    <location>
        <begin position="316"/>
        <end position="334"/>
    </location>
</feature>
<dbReference type="GO" id="GO:0000796">
    <property type="term" value="C:condensin complex"/>
    <property type="evidence" value="ECO:0007669"/>
    <property type="project" value="TreeGrafter"/>
</dbReference>
<name>A0AAV0L7Q0_9ROSI</name>
<dbReference type="GO" id="GO:0005634">
    <property type="term" value="C:nucleus"/>
    <property type="evidence" value="ECO:0007669"/>
    <property type="project" value="TreeGrafter"/>
</dbReference>
<dbReference type="EMBL" id="CAMGYJ010000006">
    <property type="protein sequence ID" value="CAI0430448.1"/>
    <property type="molecule type" value="Genomic_DNA"/>
</dbReference>
<feature type="region of interest" description="Disordered" evidence="1">
    <location>
        <begin position="316"/>
        <end position="337"/>
    </location>
</feature>
<sequence length="526" mass="58719">MGGARFCEFTVSEGASVKHVMELVRVLINSVLLQDKAEKDQIEGILLASAHLVRSVVSESRCQATLKEFVSSVNTKRLFAAASTPRAQSSVISIFSIVSPEDVTELVEECMRLITCSRGVSRDEEMQTQVRPAHKLLMSCDAFDHMFPSLTSILEKMTYRCHVKFGIEMSVKMPNGKRRKGESGVKSLAKWKHMKRTKASNFEEDYSIVVAVAWQLKELLAFVDGQKAVLGSQDLEHAFLALKDILEVTILQASCCDYMDAEPVLAYMVLSSQRTLQSLSTRDIGDDSVSATEKSLLHQTVDHVLNCTEQLLGQSTNSRSNSVLDNRKTGSNGNRQREHQADVCIYQTMMSSFSYSAKFLNLILNTATSNEALQEAFELTNTMFDLIICVELHFGPRASSLVAAASAKPWLPDLTLALGSGTLPRKREEEIANPRALVGLERRDSGLVMGMLHFVCVKLVGEDREWTQLNAMLTSLLEIFPIIERQVEEEQNEEEARKESDKAKALLEPGWLYHVYETGKFCDAEE</sequence>
<evidence type="ECO:0000313" key="3">
    <source>
        <dbReference type="Proteomes" id="UP001154282"/>
    </source>
</evidence>
<gene>
    <name evidence="2" type="ORF">LITE_LOCUS22612</name>
</gene>
<dbReference type="AlphaFoldDB" id="A0AAV0L7Q0"/>
<dbReference type="PANTHER" id="PTHR16199">
    <property type="entry name" value="CONDENSIN-2 COMPLEX SUBUNIT G2"/>
    <property type="match status" value="1"/>
</dbReference>
<protein>
    <submittedName>
        <fullName evidence="2">Uncharacterized protein</fullName>
    </submittedName>
</protein>
<evidence type="ECO:0000313" key="2">
    <source>
        <dbReference type="EMBL" id="CAI0430448.1"/>
    </source>
</evidence>
<accession>A0AAV0L7Q0</accession>
<comment type="caution">
    <text evidence="2">The sequence shown here is derived from an EMBL/GenBank/DDBJ whole genome shotgun (WGS) entry which is preliminary data.</text>
</comment>
<dbReference type="Proteomes" id="UP001154282">
    <property type="component" value="Unassembled WGS sequence"/>
</dbReference>
<evidence type="ECO:0000256" key="1">
    <source>
        <dbReference type="SAM" id="MobiDB-lite"/>
    </source>
</evidence>
<organism evidence="2 3">
    <name type="scientific">Linum tenue</name>
    <dbReference type="NCBI Taxonomy" id="586396"/>
    <lineage>
        <taxon>Eukaryota</taxon>
        <taxon>Viridiplantae</taxon>
        <taxon>Streptophyta</taxon>
        <taxon>Embryophyta</taxon>
        <taxon>Tracheophyta</taxon>
        <taxon>Spermatophyta</taxon>
        <taxon>Magnoliopsida</taxon>
        <taxon>eudicotyledons</taxon>
        <taxon>Gunneridae</taxon>
        <taxon>Pentapetalae</taxon>
        <taxon>rosids</taxon>
        <taxon>fabids</taxon>
        <taxon>Malpighiales</taxon>
        <taxon>Linaceae</taxon>
        <taxon>Linum</taxon>
    </lineage>
</organism>